<gene>
    <name evidence="3" type="ORF">FGG15_02510</name>
</gene>
<evidence type="ECO:0000313" key="4">
    <source>
        <dbReference type="Proteomes" id="UP000751614"/>
    </source>
</evidence>
<keyword evidence="4" id="KW-1185">Reference proteome</keyword>
<sequence>MPINMVKRLHYIDWLRVMAFGTLILFHCAVPFVEHYTWEINNKETSTWITRVIWWLHQWRLPLLFFIAGVGVRFSLRKRSIPAFIGERFVRLFIPLAFAIFFITPFQVYFEWLQKGRIQEGFLDFYPTVYDIVPYPDGAFTWSHMWFVAYLFVFTILLLPVFSFSKVKWFDRLKPFFNAIFRSPIAHLALALPFVQYFFLLYIDWPEQGSLIDDWYVFVSSITFYLFGFVLGNLETFWQTCLKHRKFFARIALVLALVLMWKYFWNWEYNKPQEQEQIYTFGLMNGFHIWTIILASIGYTMKYLNFENKYLSYLNTAVYPFYIMHQAVIVASGYYVLQWELPIAVKLMLLIVICLGVIWVLYHYIIRNTMLTRVLFGMKWKRKNSEIPIP</sequence>
<feature type="transmembrane region" description="Helical" evidence="1">
    <location>
        <begin position="185"/>
        <end position="203"/>
    </location>
</feature>
<feature type="transmembrane region" description="Helical" evidence="1">
    <location>
        <begin position="277"/>
        <end position="301"/>
    </location>
</feature>
<protein>
    <submittedName>
        <fullName evidence="3">Acyltransferase</fullName>
    </submittedName>
</protein>
<dbReference type="Pfam" id="PF01757">
    <property type="entry name" value="Acyl_transf_3"/>
    <property type="match status" value="1"/>
</dbReference>
<keyword evidence="1" id="KW-0472">Membrane</keyword>
<evidence type="ECO:0000313" key="3">
    <source>
        <dbReference type="EMBL" id="TMU57676.1"/>
    </source>
</evidence>
<feature type="transmembrane region" description="Helical" evidence="1">
    <location>
        <begin position="313"/>
        <end position="337"/>
    </location>
</feature>
<name>A0ABY2WRP6_9FLAO</name>
<evidence type="ECO:0000256" key="1">
    <source>
        <dbReference type="SAM" id="Phobius"/>
    </source>
</evidence>
<feature type="transmembrane region" description="Helical" evidence="1">
    <location>
        <begin position="12"/>
        <end position="33"/>
    </location>
</feature>
<feature type="transmembrane region" description="Helical" evidence="1">
    <location>
        <begin position="215"/>
        <end position="235"/>
    </location>
</feature>
<keyword evidence="1" id="KW-1133">Transmembrane helix</keyword>
<dbReference type="PANTHER" id="PTHR36927">
    <property type="entry name" value="BLR4337 PROTEIN"/>
    <property type="match status" value="1"/>
</dbReference>
<feature type="domain" description="Acyltransferase 3" evidence="2">
    <location>
        <begin position="10"/>
        <end position="362"/>
    </location>
</feature>
<dbReference type="EMBL" id="VCNI01000001">
    <property type="protein sequence ID" value="TMU57676.1"/>
    <property type="molecule type" value="Genomic_DNA"/>
</dbReference>
<keyword evidence="3" id="KW-0012">Acyltransferase</keyword>
<accession>A0ABY2WRP6</accession>
<dbReference type="Proteomes" id="UP000751614">
    <property type="component" value="Unassembled WGS sequence"/>
</dbReference>
<feature type="transmembrane region" description="Helical" evidence="1">
    <location>
        <begin position="247"/>
        <end position="265"/>
    </location>
</feature>
<keyword evidence="1" id="KW-0812">Transmembrane</keyword>
<keyword evidence="3" id="KW-0808">Transferase</keyword>
<proteinExistence type="predicted"/>
<dbReference type="GO" id="GO:0016746">
    <property type="term" value="F:acyltransferase activity"/>
    <property type="evidence" value="ECO:0007669"/>
    <property type="project" value="UniProtKB-KW"/>
</dbReference>
<reference evidence="3 4" key="1">
    <citation type="submission" date="2019-05" db="EMBL/GenBank/DDBJ databases">
        <title>Flagellimonas sp. AsT0115, sp. nov., isolated from a marine red algae, Asparagopsis taxiformis.</title>
        <authorList>
            <person name="Kim J."/>
            <person name="Jeong S.E."/>
            <person name="Jeon C.O."/>
        </authorList>
    </citation>
    <scope>NUCLEOTIDE SEQUENCE [LARGE SCALE GENOMIC DNA]</scope>
    <source>
        <strain evidence="3 4">AsT0115</strain>
    </source>
</reference>
<feature type="transmembrane region" description="Helical" evidence="1">
    <location>
        <begin position="88"/>
        <end position="110"/>
    </location>
</feature>
<evidence type="ECO:0000259" key="2">
    <source>
        <dbReference type="Pfam" id="PF01757"/>
    </source>
</evidence>
<dbReference type="InterPro" id="IPR050623">
    <property type="entry name" value="Glucan_succinyl_AcylTrfase"/>
</dbReference>
<organism evidence="3 4">
    <name type="scientific">Flagellimonas algicola</name>
    <dbReference type="NCBI Taxonomy" id="2583815"/>
    <lineage>
        <taxon>Bacteria</taxon>
        <taxon>Pseudomonadati</taxon>
        <taxon>Bacteroidota</taxon>
        <taxon>Flavobacteriia</taxon>
        <taxon>Flavobacteriales</taxon>
        <taxon>Flavobacteriaceae</taxon>
        <taxon>Flagellimonas</taxon>
    </lineage>
</organism>
<feature type="transmembrane region" description="Helical" evidence="1">
    <location>
        <begin position="53"/>
        <end position="76"/>
    </location>
</feature>
<comment type="caution">
    <text evidence="3">The sequence shown here is derived from an EMBL/GenBank/DDBJ whole genome shotgun (WGS) entry which is preliminary data.</text>
</comment>
<dbReference type="PANTHER" id="PTHR36927:SF3">
    <property type="entry name" value="GLUCANS BIOSYNTHESIS PROTEIN C"/>
    <property type="match status" value="1"/>
</dbReference>
<feature type="transmembrane region" description="Helical" evidence="1">
    <location>
        <begin position="343"/>
        <end position="365"/>
    </location>
</feature>
<dbReference type="InterPro" id="IPR002656">
    <property type="entry name" value="Acyl_transf_3_dom"/>
</dbReference>
<feature type="transmembrane region" description="Helical" evidence="1">
    <location>
        <begin position="144"/>
        <end position="164"/>
    </location>
</feature>